<evidence type="ECO:0000313" key="2">
    <source>
        <dbReference type="EMBL" id="KAF9939271.1"/>
    </source>
</evidence>
<accession>A0A9P6IN86</accession>
<feature type="region of interest" description="Disordered" evidence="1">
    <location>
        <begin position="190"/>
        <end position="236"/>
    </location>
</feature>
<feature type="compositionally biased region" description="Acidic residues" evidence="1">
    <location>
        <begin position="40"/>
        <end position="49"/>
    </location>
</feature>
<feature type="region of interest" description="Disordered" evidence="1">
    <location>
        <begin position="1"/>
        <end position="170"/>
    </location>
</feature>
<feature type="compositionally biased region" description="Polar residues" evidence="1">
    <location>
        <begin position="123"/>
        <end position="170"/>
    </location>
</feature>
<dbReference type="OrthoDB" id="2289096at2759"/>
<feature type="compositionally biased region" description="Low complexity" evidence="1">
    <location>
        <begin position="1"/>
        <end position="13"/>
    </location>
</feature>
<organism evidence="2 3">
    <name type="scientific">Modicella reniformis</name>
    <dbReference type="NCBI Taxonomy" id="1440133"/>
    <lineage>
        <taxon>Eukaryota</taxon>
        <taxon>Fungi</taxon>
        <taxon>Fungi incertae sedis</taxon>
        <taxon>Mucoromycota</taxon>
        <taxon>Mortierellomycotina</taxon>
        <taxon>Mortierellomycetes</taxon>
        <taxon>Mortierellales</taxon>
        <taxon>Mortierellaceae</taxon>
        <taxon>Modicella</taxon>
    </lineage>
</organism>
<dbReference type="AlphaFoldDB" id="A0A9P6IN86"/>
<dbReference type="Proteomes" id="UP000749646">
    <property type="component" value="Unassembled WGS sequence"/>
</dbReference>
<name>A0A9P6IN86_9FUNG</name>
<evidence type="ECO:0000313" key="3">
    <source>
        <dbReference type="Proteomes" id="UP000749646"/>
    </source>
</evidence>
<gene>
    <name evidence="2" type="ORF">BGZ65_011034</name>
</gene>
<proteinExistence type="predicted"/>
<feature type="compositionally biased region" description="Gly residues" evidence="1">
    <location>
        <begin position="84"/>
        <end position="94"/>
    </location>
</feature>
<protein>
    <submittedName>
        <fullName evidence="2">Uncharacterized protein</fullName>
    </submittedName>
</protein>
<sequence length="534" mass="57098">MDSLSLDLGSDLGASTPTRTSPPAALRNLQPRAAAAMDFNDNDTDEEDGGVLSKDYRAQRETMKDLVALFNSSPPGSPRPQQPRGGGGGGGSAGGTRTATNSSVGEDDKKKRSLLQRFRTKKSTPSVISGGSGNQRSSVVVSQLPGTSSNISTLSSVTTGKGKNGEEVTTATLPNGKKYIMIAVDYKETEGGNSSGSGGGNSSTHQASGGGNGGGSSTLPPSAASSMYVASRPQSRIPENSEDALYMSAGHHHHLLSDGRTTEAARRSVVLQTAAIDSGPFVLGNLALDTSAAVEASEVIPRSMPARTRTESEGMESKRVSKVTFSPPLGEAEVAEALVQRIASHKAKQQVQQPVKSDDGDTTAAAAATTCSVATSTQDISGIILPKPVSRKKVRHVQIQTQHCVMRPMHTQTEPYEFLMHDFEEKGFFSSSSIWGSTCDVASLKRDLAAETRARTRTAVAMQDTRDKFEMLSAMAYKKLKEMIFQRHVLEMEVRELRAQVDLQSEASVVQQGEMLFRQEMLLQQQQQKQYQLV</sequence>
<feature type="compositionally biased region" description="Basic residues" evidence="1">
    <location>
        <begin position="111"/>
        <end position="122"/>
    </location>
</feature>
<dbReference type="EMBL" id="JAAAHW010009543">
    <property type="protein sequence ID" value="KAF9939271.1"/>
    <property type="molecule type" value="Genomic_DNA"/>
</dbReference>
<keyword evidence="3" id="KW-1185">Reference proteome</keyword>
<feature type="compositionally biased region" description="Basic and acidic residues" evidence="1">
    <location>
        <begin position="54"/>
        <end position="64"/>
    </location>
</feature>
<comment type="caution">
    <text evidence="2">The sequence shown here is derived from an EMBL/GenBank/DDBJ whole genome shotgun (WGS) entry which is preliminary data.</text>
</comment>
<evidence type="ECO:0000256" key="1">
    <source>
        <dbReference type="SAM" id="MobiDB-lite"/>
    </source>
</evidence>
<reference evidence="2" key="1">
    <citation type="journal article" date="2020" name="Fungal Divers.">
        <title>Resolving the Mortierellaceae phylogeny through synthesis of multi-gene phylogenetics and phylogenomics.</title>
        <authorList>
            <person name="Vandepol N."/>
            <person name="Liber J."/>
            <person name="Desiro A."/>
            <person name="Na H."/>
            <person name="Kennedy M."/>
            <person name="Barry K."/>
            <person name="Grigoriev I.V."/>
            <person name="Miller A.N."/>
            <person name="O'Donnell K."/>
            <person name="Stajich J.E."/>
            <person name="Bonito G."/>
        </authorList>
    </citation>
    <scope>NUCLEOTIDE SEQUENCE</scope>
    <source>
        <strain evidence="2">MES-2147</strain>
    </source>
</reference>